<protein>
    <submittedName>
        <fullName evidence="2">Uncharacterized protein</fullName>
    </submittedName>
</protein>
<dbReference type="STRING" id="1612149.SAMN05216324_11921"/>
<proteinExistence type="predicted"/>
<accession>A0A1K2IVD3</accession>
<feature type="transmembrane region" description="Helical" evidence="1">
    <location>
        <begin position="28"/>
        <end position="50"/>
    </location>
</feature>
<organism evidence="2 3">
    <name type="scientific">Chryseobacterium limigenitum</name>
    <dbReference type="NCBI Taxonomy" id="1612149"/>
    <lineage>
        <taxon>Bacteria</taxon>
        <taxon>Pseudomonadati</taxon>
        <taxon>Bacteroidota</taxon>
        <taxon>Flavobacteriia</taxon>
        <taxon>Flavobacteriales</taxon>
        <taxon>Weeksellaceae</taxon>
        <taxon>Chryseobacterium group</taxon>
        <taxon>Chryseobacterium</taxon>
    </lineage>
</organism>
<dbReference type="OrthoDB" id="1449578at2"/>
<feature type="transmembrane region" description="Helical" evidence="1">
    <location>
        <begin position="70"/>
        <end position="89"/>
    </location>
</feature>
<evidence type="ECO:0000313" key="2">
    <source>
        <dbReference type="EMBL" id="SFZ96381.1"/>
    </source>
</evidence>
<keyword evidence="1" id="KW-0472">Membrane</keyword>
<reference evidence="3" key="1">
    <citation type="submission" date="2016-10" db="EMBL/GenBank/DDBJ databases">
        <authorList>
            <person name="Varghese N."/>
            <person name="Submissions S."/>
        </authorList>
    </citation>
    <scope>NUCLEOTIDE SEQUENCE [LARGE SCALE GENOMIC DNA]</scope>
    <source>
        <strain evidence="3">SUR2</strain>
    </source>
</reference>
<gene>
    <name evidence="2" type="ORF">SAMN05216324_11921</name>
</gene>
<sequence>MMSIIILAAAYRYYAGLAEKFGKTKWHFGILAILIYLGVQFGFGLCFGMFKEITNPGSLDETSDNTFTFVNLIGWLVAIAVVFGVYKLLERRFQKESFQKPSLEIEEIGNKEL</sequence>
<evidence type="ECO:0000313" key="3">
    <source>
        <dbReference type="Proteomes" id="UP000182034"/>
    </source>
</evidence>
<dbReference type="AlphaFoldDB" id="A0A1K2IVD3"/>
<keyword evidence="1" id="KW-1133">Transmembrane helix</keyword>
<keyword evidence="3" id="KW-1185">Reference proteome</keyword>
<dbReference type="Proteomes" id="UP000182034">
    <property type="component" value="Unassembled WGS sequence"/>
</dbReference>
<dbReference type="RefSeq" id="WP_072412239.1">
    <property type="nucleotide sequence ID" value="NZ_FPKW01000019.1"/>
</dbReference>
<evidence type="ECO:0000256" key="1">
    <source>
        <dbReference type="SAM" id="Phobius"/>
    </source>
</evidence>
<name>A0A1K2IVD3_9FLAO</name>
<keyword evidence="1" id="KW-0812">Transmembrane</keyword>
<dbReference type="EMBL" id="FPKW01000019">
    <property type="protein sequence ID" value="SFZ96381.1"/>
    <property type="molecule type" value="Genomic_DNA"/>
</dbReference>